<gene>
    <name evidence="1" type="ORF">A2966_04590</name>
</gene>
<accession>A0A1F7J7F6</accession>
<organism evidence="1 2">
    <name type="scientific">Candidatus Roizmanbacteria bacterium RIFCSPLOWO2_01_FULL_41_22</name>
    <dbReference type="NCBI Taxonomy" id="1802067"/>
    <lineage>
        <taxon>Bacteria</taxon>
        <taxon>Candidatus Roizmaniibacteriota</taxon>
    </lineage>
</organism>
<protein>
    <submittedName>
        <fullName evidence="1">Uncharacterized protein</fullName>
    </submittedName>
</protein>
<name>A0A1F7J7F6_9BACT</name>
<reference evidence="1 2" key="1">
    <citation type="journal article" date="2016" name="Nat. Commun.">
        <title>Thousands of microbial genomes shed light on interconnected biogeochemical processes in an aquifer system.</title>
        <authorList>
            <person name="Anantharaman K."/>
            <person name="Brown C.T."/>
            <person name="Hug L.A."/>
            <person name="Sharon I."/>
            <person name="Castelle C.J."/>
            <person name="Probst A.J."/>
            <person name="Thomas B.C."/>
            <person name="Singh A."/>
            <person name="Wilkins M.J."/>
            <person name="Karaoz U."/>
            <person name="Brodie E.L."/>
            <person name="Williams K.H."/>
            <person name="Hubbard S.S."/>
            <person name="Banfield J.F."/>
        </authorList>
    </citation>
    <scope>NUCLEOTIDE SEQUENCE [LARGE SCALE GENOMIC DNA]</scope>
</reference>
<dbReference type="AlphaFoldDB" id="A0A1F7J7F6"/>
<dbReference type="EMBL" id="MGAR01000026">
    <property type="protein sequence ID" value="OGK51536.1"/>
    <property type="molecule type" value="Genomic_DNA"/>
</dbReference>
<comment type="caution">
    <text evidence="1">The sequence shown here is derived from an EMBL/GenBank/DDBJ whole genome shotgun (WGS) entry which is preliminary data.</text>
</comment>
<dbReference type="Proteomes" id="UP000176480">
    <property type="component" value="Unassembled WGS sequence"/>
</dbReference>
<proteinExistence type="predicted"/>
<evidence type="ECO:0000313" key="1">
    <source>
        <dbReference type="EMBL" id="OGK51536.1"/>
    </source>
</evidence>
<dbReference type="STRING" id="1802067.A2966_04590"/>
<evidence type="ECO:0000313" key="2">
    <source>
        <dbReference type="Proteomes" id="UP000176480"/>
    </source>
</evidence>
<sequence>MANCEGCIAYLFAQQAIDPLGVAARCQSFASLGGRGSDVDQARANGAINTAKALLALCQEFRDSGVCNRVNSVIEPTQPALTWPTREHSRY</sequence>